<dbReference type="InterPro" id="IPR032626">
    <property type="entry name" value="GxGYxYP_N_1st"/>
</dbReference>
<dbReference type="HOGENOM" id="CLU_507817_0_0_0"/>
<feature type="domain" description="GxGYxYP putative glycoside hydrolase first N-terminal" evidence="4">
    <location>
        <begin position="30"/>
        <end position="105"/>
    </location>
</feature>
<feature type="transmembrane region" description="Helical" evidence="1">
    <location>
        <begin position="12"/>
        <end position="35"/>
    </location>
</feature>
<dbReference type="OrthoDB" id="3799094at2"/>
<protein>
    <submittedName>
        <fullName evidence="7">Por secretion system C-terminal sorting domain-containing protein</fullName>
    </submittedName>
</protein>
<evidence type="ECO:0000313" key="9">
    <source>
        <dbReference type="Proteomes" id="UP000004671"/>
    </source>
</evidence>
<dbReference type="EMBL" id="CP018099">
    <property type="protein sequence ID" value="APF20234.1"/>
    <property type="molecule type" value="Genomic_DNA"/>
</dbReference>
<evidence type="ECO:0000313" key="7">
    <source>
        <dbReference type="EMBL" id="APF20234.1"/>
    </source>
</evidence>
<evidence type="ECO:0000259" key="2">
    <source>
        <dbReference type="Pfam" id="PF13860"/>
    </source>
</evidence>
<keyword evidence="1" id="KW-0472">Membrane</keyword>
<dbReference type="PANTHER" id="PTHR37321">
    <property type="entry name" value="EXPORTED PROTEIN-RELATED"/>
    <property type="match status" value="1"/>
</dbReference>
<evidence type="ECO:0000259" key="6">
    <source>
        <dbReference type="Pfam" id="PF20958"/>
    </source>
</evidence>
<dbReference type="Gene3D" id="3.20.20.490">
    <property type="entry name" value="GxGYxYP glycoside hydrolase, C-terminal domain"/>
    <property type="match status" value="1"/>
</dbReference>
<dbReference type="InterPro" id="IPR025832">
    <property type="entry name" value="GxGYxYP_C"/>
</dbReference>
<dbReference type="InterPro" id="IPR026444">
    <property type="entry name" value="Secre_tail"/>
</dbReference>
<dbReference type="PaxDb" id="880073-Calab_0646"/>
<dbReference type="eggNOG" id="COG1595">
    <property type="taxonomic scope" value="Bacteria"/>
</dbReference>
<dbReference type="EMBL" id="CM001402">
    <property type="protein sequence ID" value="EHO40289.1"/>
    <property type="molecule type" value="Genomic_DNA"/>
</dbReference>
<dbReference type="STRING" id="880073.Cabys_3488"/>
<evidence type="ECO:0000259" key="3">
    <source>
        <dbReference type="Pfam" id="PF14323"/>
    </source>
</evidence>
<dbReference type="InterPro" id="IPR048309">
    <property type="entry name" value="GxGYxYP_N_3rd"/>
</dbReference>
<dbReference type="Proteomes" id="UP000183868">
    <property type="component" value="Chromosome"/>
</dbReference>
<dbReference type="NCBIfam" id="TIGR04183">
    <property type="entry name" value="Por_Secre_tail"/>
    <property type="match status" value="1"/>
</dbReference>
<reference evidence="8 9" key="1">
    <citation type="submission" date="2011-09" db="EMBL/GenBank/DDBJ databases">
        <title>The permanent draft genome of Caldithrix abyssi DSM 13497.</title>
        <authorList>
            <consortium name="US DOE Joint Genome Institute (JGI-PGF)"/>
            <person name="Lucas S."/>
            <person name="Han J."/>
            <person name="Lapidus A."/>
            <person name="Bruce D."/>
            <person name="Goodwin L."/>
            <person name="Pitluck S."/>
            <person name="Peters L."/>
            <person name="Kyrpides N."/>
            <person name="Mavromatis K."/>
            <person name="Ivanova N."/>
            <person name="Mikhailova N."/>
            <person name="Chertkov O."/>
            <person name="Detter J.C."/>
            <person name="Tapia R."/>
            <person name="Han C."/>
            <person name="Land M."/>
            <person name="Hauser L."/>
            <person name="Markowitz V."/>
            <person name="Cheng J.-F."/>
            <person name="Hugenholtz P."/>
            <person name="Woyke T."/>
            <person name="Wu D."/>
            <person name="Spring S."/>
            <person name="Brambilla E."/>
            <person name="Klenk H.-P."/>
            <person name="Eisen J.A."/>
        </authorList>
    </citation>
    <scope>NUCLEOTIDE SEQUENCE [LARGE SCALE GENOMIC DNA]</scope>
    <source>
        <strain evidence="8 9">DSM 13497</strain>
    </source>
</reference>
<evidence type="ECO:0000313" key="8">
    <source>
        <dbReference type="EMBL" id="EHO40289.1"/>
    </source>
</evidence>
<reference evidence="7 10" key="2">
    <citation type="submission" date="2016-11" db="EMBL/GenBank/DDBJ databases">
        <title>Genomic analysis of Caldithrix abyssi and proposal of a novel bacterial phylum Caldithrichaeota.</title>
        <authorList>
            <person name="Kublanov I."/>
            <person name="Sigalova O."/>
            <person name="Gavrilov S."/>
            <person name="Lebedinsky A."/>
            <person name="Ivanova N."/>
            <person name="Daum C."/>
            <person name="Reddy T."/>
            <person name="Klenk H.P."/>
            <person name="Goker M."/>
            <person name="Reva O."/>
            <person name="Miroshnichenko M."/>
            <person name="Kyprides N."/>
            <person name="Woyke T."/>
            <person name="Gelfand M."/>
        </authorList>
    </citation>
    <scope>NUCLEOTIDE SEQUENCE [LARGE SCALE GENOMIC DNA]</scope>
    <source>
        <strain evidence="7 10">LF13</strain>
    </source>
</reference>
<dbReference type="AlphaFoldDB" id="H1XSR2"/>
<dbReference type="eggNOG" id="COG1572">
    <property type="taxonomic scope" value="Bacteria"/>
</dbReference>
<keyword evidence="1" id="KW-1133">Transmembrane helix</keyword>
<sequence precursor="true">MKNCEEKSKRFLIGIFLLMVFTMPIKLKANVYYIFIDNLSVPEQMLIKSIQGIVNQKVKNGDESLHSVYTINRDVDLDWLVDYRSQYGFSTNLKQFSTLYSYGKQYIDNYVLWSPGNTWTLNIACTYAALHQAMVLTPQLASDLNIAAEKTLLMDFTQDQWYYPDMNSGAAETITGKLDGYTWAMNHLLPQCDSTKIITLKDNIPDLRDMIFFDNIFTINLDPLNNEDEIALLNTILSQYPVGATMLGWADGSFATEPGQDEVTVERAFVKILSENNMYFVPSDYANNLSFHGLFDFPSKLEQQEKTGKYEQGKKYVCFIASDGDNLQYDMNYMRTKMWENSYRGKVPVGWTISPRLYEFAPFIAWYYYNSAAQDDFNDTFVAGPSGFSYAYPSSLDDNALIDFLQKTDMTMKEMDMSCIVSIDITGKEQETYQKFAEHTSAKGVFLTEKEHNAYLPEYDYVFQSGNHDLGLIVEMVRVDDQPVSDLVNQIRLNAFFNKFVFVYFNVWFDNLDIVYGIYQDLKADTSYRVVGPAEFMDCLMQYHLGTAIEPDNSSKLTPSDLTLHQNYPNPFNPETVIAYTLPAAGEVELNVLNTRGQKIKTLINNVQSTGKHQVKWDGTDDQGRKVSSGIYFYQIKFDNKIKTKKMILLQ</sequence>
<dbReference type="Proteomes" id="UP000004671">
    <property type="component" value="Chromosome"/>
</dbReference>
<evidence type="ECO:0000259" key="5">
    <source>
        <dbReference type="Pfam" id="PF20957"/>
    </source>
</evidence>
<keyword evidence="9" id="KW-1185">Reference proteome</keyword>
<dbReference type="Pfam" id="PF16216">
    <property type="entry name" value="GxGYxYP_N"/>
    <property type="match status" value="1"/>
</dbReference>
<feature type="domain" description="GxGYxYP putative glycoside hydrolase second N-terminal" evidence="5">
    <location>
        <begin position="107"/>
        <end position="192"/>
    </location>
</feature>
<dbReference type="Pfam" id="PF20958">
    <property type="entry name" value="GxGYxYP_N_3rd"/>
    <property type="match status" value="1"/>
</dbReference>
<dbReference type="Pfam" id="PF14323">
    <property type="entry name" value="GxGYxYP_C"/>
    <property type="match status" value="1"/>
</dbReference>
<name>H1XSR2_CALAY</name>
<dbReference type="RefSeq" id="WP_006927238.1">
    <property type="nucleotide sequence ID" value="NZ_CM001402.1"/>
</dbReference>
<feature type="domain" description="GxGYxYP putative glycoside hydrolase third N-terminal" evidence="6">
    <location>
        <begin position="201"/>
        <end position="292"/>
    </location>
</feature>
<evidence type="ECO:0000256" key="1">
    <source>
        <dbReference type="SAM" id="Phobius"/>
    </source>
</evidence>
<dbReference type="InterPro" id="IPR048310">
    <property type="entry name" value="GxGYxYP_N_2nd"/>
</dbReference>
<feature type="domain" description="GxGYxYP putative glycoside hydrolase C-terminal" evidence="3">
    <location>
        <begin position="314"/>
        <end position="539"/>
    </location>
</feature>
<dbReference type="Pfam" id="PF13860">
    <property type="entry name" value="FlgD_ig"/>
    <property type="match status" value="1"/>
</dbReference>
<dbReference type="Gene3D" id="2.60.40.4070">
    <property type="match status" value="1"/>
</dbReference>
<feature type="domain" description="FlgD/Vpr Ig-like" evidence="2">
    <location>
        <begin position="583"/>
        <end position="637"/>
    </location>
</feature>
<dbReference type="Pfam" id="PF20957">
    <property type="entry name" value="GxGYxYP_N_2nd"/>
    <property type="match status" value="1"/>
</dbReference>
<dbReference type="KEGG" id="caby:Cabys_3488"/>
<proteinExistence type="predicted"/>
<accession>H1XSR2</accession>
<organism evidence="8 9">
    <name type="scientific">Caldithrix abyssi DSM 13497</name>
    <dbReference type="NCBI Taxonomy" id="880073"/>
    <lineage>
        <taxon>Bacteria</taxon>
        <taxon>Pseudomonadati</taxon>
        <taxon>Calditrichota</taxon>
        <taxon>Calditrichia</taxon>
        <taxon>Calditrichales</taxon>
        <taxon>Calditrichaceae</taxon>
        <taxon>Caldithrix</taxon>
    </lineage>
</organism>
<keyword evidence="1" id="KW-0812">Transmembrane</keyword>
<dbReference type="InterPro" id="IPR025965">
    <property type="entry name" value="FlgD/Vpr_Ig-like"/>
</dbReference>
<dbReference type="InParanoid" id="H1XSR2"/>
<dbReference type="PANTHER" id="PTHR37321:SF1">
    <property type="entry name" value="EXPORTED PROTEIN"/>
    <property type="match status" value="1"/>
</dbReference>
<dbReference type="InterPro" id="IPR038410">
    <property type="entry name" value="GxGYxYP_C_sf"/>
</dbReference>
<evidence type="ECO:0000259" key="4">
    <source>
        <dbReference type="Pfam" id="PF16216"/>
    </source>
</evidence>
<gene>
    <name evidence="7" type="ORF">Cabys_3488</name>
    <name evidence="8" type="ORF">Calab_0646</name>
</gene>
<evidence type="ECO:0000313" key="10">
    <source>
        <dbReference type="Proteomes" id="UP000183868"/>
    </source>
</evidence>